<keyword evidence="2" id="KW-1185">Reference proteome</keyword>
<dbReference type="EMBL" id="RDFA01000001">
    <property type="protein sequence ID" value="RXK51422.1"/>
    <property type="molecule type" value="Genomic_DNA"/>
</dbReference>
<dbReference type="RefSeq" id="WP_129067287.1">
    <property type="nucleotide sequence ID" value="NZ_RDFA01000001.1"/>
</dbReference>
<dbReference type="Proteomes" id="UP000289691">
    <property type="component" value="Unassembled WGS sequence"/>
</dbReference>
<sequence length="59" mass="6920">MACPYLAYRREDAEHSFDTDRAYCTAAETFVQPMRADICNDRHELDHTTDCEIYLEADE</sequence>
<evidence type="ECO:0000313" key="2">
    <source>
        <dbReference type="Proteomes" id="UP000289691"/>
    </source>
</evidence>
<dbReference type="OrthoDB" id="173032at2157"/>
<dbReference type="AlphaFoldDB" id="A0A498L580"/>
<protein>
    <submittedName>
        <fullName evidence="1">Uncharacterized protein</fullName>
    </submittedName>
</protein>
<proteinExistence type="predicted"/>
<reference evidence="1 2" key="1">
    <citation type="submission" date="2019-01" db="EMBL/GenBank/DDBJ databases">
        <title>Halorientalis sp. F13-25 a new haloarchaeum isolated from hypersaline water.</title>
        <authorList>
            <person name="Ana D.-V."/>
            <person name="Cristina S.-P."/>
            <person name="Antonio V."/>
        </authorList>
    </citation>
    <scope>NUCLEOTIDE SEQUENCE [LARGE SCALE GENOMIC DNA]</scope>
    <source>
        <strain evidence="1 2">F13-25</strain>
    </source>
</reference>
<comment type="caution">
    <text evidence="1">The sequence shown here is derived from an EMBL/GenBank/DDBJ whole genome shotgun (WGS) entry which is preliminary data.</text>
</comment>
<accession>A0A498L580</accession>
<gene>
    <name evidence="1" type="ORF">EAF64_01925</name>
</gene>
<organism evidence="1 2">
    <name type="scientific">Halorientalis pallida</name>
    <dbReference type="NCBI Taxonomy" id="2479928"/>
    <lineage>
        <taxon>Archaea</taxon>
        <taxon>Methanobacteriati</taxon>
        <taxon>Methanobacteriota</taxon>
        <taxon>Stenosarchaea group</taxon>
        <taxon>Halobacteria</taxon>
        <taxon>Halobacteriales</taxon>
        <taxon>Haloarculaceae</taxon>
        <taxon>Halorientalis</taxon>
    </lineage>
</organism>
<evidence type="ECO:0000313" key="1">
    <source>
        <dbReference type="EMBL" id="RXK51422.1"/>
    </source>
</evidence>
<name>A0A498L580_9EURY</name>